<feature type="compositionally biased region" description="Polar residues" evidence="1">
    <location>
        <begin position="20"/>
        <end position="35"/>
    </location>
</feature>
<keyword evidence="3" id="KW-1185">Reference proteome</keyword>
<protein>
    <submittedName>
        <fullName evidence="2">Uncharacterized protein</fullName>
    </submittedName>
</protein>
<evidence type="ECO:0000313" key="3">
    <source>
        <dbReference type="Proteomes" id="UP001385951"/>
    </source>
</evidence>
<reference evidence="2 3" key="1">
    <citation type="submission" date="2022-09" db="EMBL/GenBank/DDBJ databases">
        <authorList>
            <person name="Palmer J.M."/>
        </authorList>
    </citation>
    <scope>NUCLEOTIDE SEQUENCE [LARGE SCALE GENOMIC DNA]</scope>
    <source>
        <strain evidence="2 3">DSM 7382</strain>
    </source>
</reference>
<accession>A0AAW0FA77</accession>
<proteinExistence type="predicted"/>
<dbReference type="Proteomes" id="UP001385951">
    <property type="component" value="Unassembled WGS sequence"/>
</dbReference>
<evidence type="ECO:0000256" key="1">
    <source>
        <dbReference type="SAM" id="MobiDB-lite"/>
    </source>
</evidence>
<organism evidence="2 3">
    <name type="scientific">Cerrena zonata</name>
    <dbReference type="NCBI Taxonomy" id="2478898"/>
    <lineage>
        <taxon>Eukaryota</taxon>
        <taxon>Fungi</taxon>
        <taxon>Dikarya</taxon>
        <taxon>Basidiomycota</taxon>
        <taxon>Agaricomycotina</taxon>
        <taxon>Agaricomycetes</taxon>
        <taxon>Polyporales</taxon>
        <taxon>Cerrenaceae</taxon>
        <taxon>Cerrena</taxon>
    </lineage>
</organism>
<dbReference type="EMBL" id="JASBNA010000090">
    <property type="protein sequence ID" value="KAK7677353.1"/>
    <property type="molecule type" value="Genomic_DNA"/>
</dbReference>
<comment type="caution">
    <text evidence="2">The sequence shown here is derived from an EMBL/GenBank/DDBJ whole genome shotgun (WGS) entry which is preliminary data.</text>
</comment>
<gene>
    <name evidence="2" type="ORF">QCA50_019683</name>
</gene>
<name>A0AAW0FA77_9APHY</name>
<dbReference type="AlphaFoldDB" id="A0AAW0FA77"/>
<feature type="region of interest" description="Disordered" evidence="1">
    <location>
        <begin position="1"/>
        <end position="48"/>
    </location>
</feature>
<evidence type="ECO:0000313" key="2">
    <source>
        <dbReference type="EMBL" id="KAK7677353.1"/>
    </source>
</evidence>
<feature type="region of interest" description="Disordered" evidence="1">
    <location>
        <begin position="235"/>
        <end position="255"/>
    </location>
</feature>
<sequence>MRQAGLSTRDEDEDELLYPGTSNLSTDVANQQMESSPEPAEERHPLCPPLRSDDARICPMVYGYCVSGQWLLQYERIIHRPEDTPGCGSTLSKFRHLLLKKCRDIGDYIWELDTVAKDSQGYMSLRKTESGEYISVLLDVNNHEPSGWILLGACNNTDYDSAKGALCNPKHAKELKELFRMPEDPQWFWLYKGKVIAEYQPWTRHPSSKIVKRRPFEVVDDPRDVRKNVEEWRSQIEINDGHAEIPPSDTEPEEQ</sequence>